<organism evidence="2 3">
    <name type="scientific">Litoreibacter meonggei</name>
    <dbReference type="NCBI Taxonomy" id="1049199"/>
    <lineage>
        <taxon>Bacteria</taxon>
        <taxon>Pseudomonadati</taxon>
        <taxon>Pseudomonadota</taxon>
        <taxon>Alphaproteobacteria</taxon>
        <taxon>Rhodobacterales</taxon>
        <taxon>Roseobacteraceae</taxon>
        <taxon>Litoreibacter</taxon>
    </lineage>
</organism>
<name>A0A497X3P6_9RHOB</name>
<keyword evidence="3" id="KW-1185">Reference proteome</keyword>
<dbReference type="RefSeq" id="WP_121020511.1">
    <property type="nucleotide sequence ID" value="NZ_RCCE01000001.1"/>
</dbReference>
<feature type="chain" id="PRO_5019788451" description="Tissue inhibitor of metalloproteinase" evidence="1">
    <location>
        <begin position="26"/>
        <end position="120"/>
    </location>
</feature>
<sequence length="120" mass="12749">MALTLSHTTKIAALALILSPMSAHAIECTFTTECFESESCGESAFNISIEERDGQTVLVGDAETIPVSVGGNDTVRIYVGVTESAFHLMSRAANGVARYSTHIYDGPIMVNYLGNCEGAE</sequence>
<evidence type="ECO:0000313" key="2">
    <source>
        <dbReference type="EMBL" id="RLJ59826.1"/>
    </source>
</evidence>
<comment type="caution">
    <text evidence="2">The sequence shown here is derived from an EMBL/GenBank/DDBJ whole genome shotgun (WGS) entry which is preliminary data.</text>
</comment>
<proteinExistence type="predicted"/>
<accession>A0A497X3P6</accession>
<evidence type="ECO:0008006" key="4">
    <source>
        <dbReference type="Google" id="ProtNLM"/>
    </source>
</evidence>
<protein>
    <recommendedName>
        <fullName evidence="4">Tissue inhibitor of metalloproteinase</fullName>
    </recommendedName>
</protein>
<dbReference type="OrthoDB" id="7876140at2"/>
<evidence type="ECO:0000256" key="1">
    <source>
        <dbReference type="SAM" id="SignalP"/>
    </source>
</evidence>
<dbReference type="Proteomes" id="UP000269157">
    <property type="component" value="Unassembled WGS sequence"/>
</dbReference>
<evidence type="ECO:0000313" key="3">
    <source>
        <dbReference type="Proteomes" id="UP000269157"/>
    </source>
</evidence>
<keyword evidence="1" id="KW-0732">Signal</keyword>
<feature type="signal peptide" evidence="1">
    <location>
        <begin position="1"/>
        <end position="25"/>
    </location>
</feature>
<reference evidence="2 3" key="1">
    <citation type="submission" date="2018-10" db="EMBL/GenBank/DDBJ databases">
        <title>Genomic Encyclopedia of Archaeal and Bacterial Type Strains, Phase II (KMG-II): from individual species to whole genera.</title>
        <authorList>
            <person name="Goeker M."/>
        </authorList>
    </citation>
    <scope>NUCLEOTIDE SEQUENCE [LARGE SCALE GENOMIC DNA]</scope>
    <source>
        <strain evidence="2 3">DSM 29466</strain>
    </source>
</reference>
<dbReference type="AlphaFoldDB" id="A0A497X3P6"/>
<dbReference type="EMBL" id="RCCE01000001">
    <property type="protein sequence ID" value="RLJ59826.1"/>
    <property type="molecule type" value="Genomic_DNA"/>
</dbReference>
<gene>
    <name evidence="2" type="ORF">BCF46_0015</name>
</gene>